<feature type="non-terminal residue" evidence="4">
    <location>
        <position position="1"/>
    </location>
</feature>
<dbReference type="PANTHER" id="PTHR48026:SF13">
    <property type="entry name" value="HETEROGENEOUS NUCLEAR RIBONUCLEOPROTEINS A2_B1"/>
    <property type="match status" value="1"/>
</dbReference>
<dbReference type="GO" id="GO:0000398">
    <property type="term" value="P:mRNA splicing, via spliceosome"/>
    <property type="evidence" value="ECO:0007669"/>
    <property type="project" value="TreeGrafter"/>
</dbReference>
<gene>
    <name evidence="4" type="ORF">J0S82_013008</name>
</gene>
<dbReference type="EMBL" id="JAGFMF010011937">
    <property type="protein sequence ID" value="KAG8509585.1"/>
    <property type="molecule type" value="Genomic_DNA"/>
</dbReference>
<dbReference type="GO" id="GO:0043047">
    <property type="term" value="F:single-stranded telomeric DNA binding"/>
    <property type="evidence" value="ECO:0007669"/>
    <property type="project" value="TreeGrafter"/>
</dbReference>
<dbReference type="PANTHER" id="PTHR48026">
    <property type="entry name" value="HOMOLOGOUS TO DROSOPHILA SQD (SQUID) PROTEIN"/>
    <property type="match status" value="1"/>
</dbReference>
<dbReference type="Pfam" id="PF11627">
    <property type="entry name" value="HnRNPA1_LC"/>
    <property type="match status" value="1"/>
</dbReference>
<evidence type="ECO:0000259" key="3">
    <source>
        <dbReference type="Pfam" id="PF11627"/>
    </source>
</evidence>
<evidence type="ECO:0000313" key="5">
    <source>
        <dbReference type="Proteomes" id="UP000700334"/>
    </source>
</evidence>
<keyword evidence="1" id="KW-0677">Repeat</keyword>
<dbReference type="InterPro" id="IPR035979">
    <property type="entry name" value="RBD_domain_sf"/>
</dbReference>
<name>A0A8J6DJ26_GALPY</name>
<protein>
    <submittedName>
        <fullName evidence="4">Heterogeneous nuclear ribonucleoproteins A2/B1</fullName>
    </submittedName>
</protein>
<dbReference type="Proteomes" id="UP000700334">
    <property type="component" value="Unassembled WGS sequence"/>
</dbReference>
<dbReference type="SUPFAM" id="SSF54928">
    <property type="entry name" value="RNA-binding domain, RBD"/>
    <property type="match status" value="1"/>
</dbReference>
<proteinExistence type="predicted"/>
<sequence length="230" mass="26108">GKPTDSVVTRDPASRRSERFGFVTFLSISDVDPVMDAIPCSVDRRVVKPKYAVARKETGKPRAHVTVRKLNMEKIDTIEVITDSQSGKERGFGFIPFGDHDLVVKQKFHTINKRRRLWFGDFLGGSGHFDHDQEVTLEDDLMDMEVMVDVAILEVALVIWKMRSMKSWGDLDMGTRVDDREGYDNYKRRNYEDGNCSDFGNYHQKSSNYGQMKSGYFDGKGTWGGACGEG</sequence>
<keyword evidence="5" id="KW-1185">Reference proteome</keyword>
<dbReference type="GO" id="GO:0071013">
    <property type="term" value="C:catalytic step 2 spliceosome"/>
    <property type="evidence" value="ECO:0007669"/>
    <property type="project" value="TreeGrafter"/>
</dbReference>
<feature type="domain" description="Heterogeneous nuclear ribonucleoprotein A1/A2 C-terminal" evidence="3">
    <location>
        <begin position="195"/>
        <end position="220"/>
    </location>
</feature>
<dbReference type="GO" id="GO:0051028">
    <property type="term" value="P:mRNA transport"/>
    <property type="evidence" value="ECO:0007669"/>
    <property type="project" value="TreeGrafter"/>
</dbReference>
<dbReference type="OrthoDB" id="1875751at2759"/>
<organism evidence="4 5">
    <name type="scientific">Galemys pyrenaicus</name>
    <name type="common">Iberian desman</name>
    <name type="synonym">Pyrenean desman</name>
    <dbReference type="NCBI Taxonomy" id="202257"/>
    <lineage>
        <taxon>Eukaryota</taxon>
        <taxon>Metazoa</taxon>
        <taxon>Chordata</taxon>
        <taxon>Craniata</taxon>
        <taxon>Vertebrata</taxon>
        <taxon>Euteleostomi</taxon>
        <taxon>Mammalia</taxon>
        <taxon>Eutheria</taxon>
        <taxon>Laurasiatheria</taxon>
        <taxon>Eulipotyphla</taxon>
        <taxon>Talpidae</taxon>
        <taxon>Galemys</taxon>
    </lineage>
</organism>
<comment type="caution">
    <text evidence="4">The sequence shown here is derived from an EMBL/GenBank/DDBJ whole genome shotgun (WGS) entry which is preliminary data.</text>
</comment>
<evidence type="ECO:0000313" key="4">
    <source>
        <dbReference type="EMBL" id="KAG8509585.1"/>
    </source>
</evidence>
<feature type="non-terminal residue" evidence="4">
    <location>
        <position position="230"/>
    </location>
</feature>
<reference evidence="4" key="1">
    <citation type="journal article" date="2021" name="Evol. Appl.">
        <title>The genome of the Pyrenean desman and the effects of bottlenecks and inbreeding on the genomic landscape of an endangered species.</title>
        <authorList>
            <person name="Escoda L."/>
            <person name="Castresana J."/>
        </authorList>
    </citation>
    <scope>NUCLEOTIDE SEQUENCE</scope>
    <source>
        <strain evidence="4">IBE-C5619</strain>
    </source>
</reference>
<dbReference type="InterPro" id="IPR012677">
    <property type="entry name" value="Nucleotide-bd_a/b_plait_sf"/>
</dbReference>
<evidence type="ECO:0000256" key="1">
    <source>
        <dbReference type="ARBA" id="ARBA00022737"/>
    </source>
</evidence>
<dbReference type="Gene3D" id="3.30.70.330">
    <property type="match status" value="1"/>
</dbReference>
<dbReference type="InterPro" id="IPR021662">
    <property type="entry name" value="HnRNPA1/A2_C"/>
</dbReference>
<dbReference type="AlphaFoldDB" id="A0A8J6DJ26"/>
<keyword evidence="2" id="KW-0694">RNA-binding</keyword>
<dbReference type="GO" id="GO:0003730">
    <property type="term" value="F:mRNA 3'-UTR binding"/>
    <property type="evidence" value="ECO:0007669"/>
    <property type="project" value="TreeGrafter"/>
</dbReference>
<accession>A0A8J6DJ26</accession>
<keyword evidence="4" id="KW-0687">Ribonucleoprotein</keyword>
<evidence type="ECO:0000256" key="2">
    <source>
        <dbReference type="ARBA" id="ARBA00022884"/>
    </source>
</evidence>